<protein>
    <recommendedName>
        <fullName evidence="3">Polyketide cyclase/dehydrase</fullName>
    </recommendedName>
</protein>
<dbReference type="Gene3D" id="3.30.530.20">
    <property type="match status" value="1"/>
</dbReference>
<dbReference type="SUPFAM" id="SSF55961">
    <property type="entry name" value="Bet v1-like"/>
    <property type="match status" value="1"/>
</dbReference>
<dbReference type="Proteomes" id="UP000015388">
    <property type="component" value="Chromosome"/>
</dbReference>
<accession>S5STE6</accession>
<dbReference type="PATRIC" id="fig|1224163.3.peg.949"/>
<dbReference type="STRING" id="1224163.B841_04735"/>
<dbReference type="Pfam" id="PF10604">
    <property type="entry name" value="Polyketide_cyc2"/>
    <property type="match status" value="1"/>
</dbReference>
<reference evidence="1 2" key="1">
    <citation type="submission" date="2012-11" db="EMBL/GenBank/DDBJ databases">
        <title>The complete genome sequence of Corynebacterium maris Coryn-1 (=DSM 45190).</title>
        <authorList>
            <person name="Schaffert L."/>
            <person name="Albersmeier A."/>
            <person name="Kalinowski J."/>
            <person name="Ruckert C."/>
        </authorList>
    </citation>
    <scope>NUCLEOTIDE SEQUENCE [LARGE SCALE GENOMIC DNA]</scope>
    <source>
        <strain evidence="2">Coryn-1</strain>
    </source>
</reference>
<dbReference type="KEGG" id="cmd:B841_04735"/>
<dbReference type="InterPro" id="IPR019587">
    <property type="entry name" value="Polyketide_cyclase/dehydratase"/>
</dbReference>
<dbReference type="eggNOG" id="ENOG503359U">
    <property type="taxonomic scope" value="Bacteria"/>
</dbReference>
<evidence type="ECO:0000313" key="1">
    <source>
        <dbReference type="EMBL" id="AGS34424.1"/>
    </source>
</evidence>
<evidence type="ECO:0000313" key="2">
    <source>
        <dbReference type="Proteomes" id="UP000015388"/>
    </source>
</evidence>
<gene>
    <name evidence="1" type="ORF">B841_04735</name>
</gene>
<proteinExistence type="predicted"/>
<keyword evidence="2" id="KW-1185">Reference proteome</keyword>
<sequence>MTGPAAASTVWERYLRPEAWTGWAPHLTDVSATAANIAPGVSGTVTALGVVPARFEILHVDHAQRSWSWVVRVGPVRLVLYHDVIAHPGPDGAPGTLARIRLEGPWLVVVTYRPLMRWAMRRLVSRETGSEGFR</sequence>
<organism evidence="1 2">
    <name type="scientific">Corynebacterium maris DSM 45190</name>
    <dbReference type="NCBI Taxonomy" id="1224163"/>
    <lineage>
        <taxon>Bacteria</taxon>
        <taxon>Bacillati</taxon>
        <taxon>Actinomycetota</taxon>
        <taxon>Actinomycetes</taxon>
        <taxon>Mycobacteriales</taxon>
        <taxon>Corynebacteriaceae</taxon>
        <taxon>Corynebacterium</taxon>
    </lineage>
</organism>
<dbReference type="EMBL" id="CP003924">
    <property type="protein sequence ID" value="AGS34424.1"/>
    <property type="molecule type" value="Genomic_DNA"/>
</dbReference>
<dbReference type="AlphaFoldDB" id="S5STE6"/>
<dbReference type="InterPro" id="IPR023393">
    <property type="entry name" value="START-like_dom_sf"/>
</dbReference>
<name>S5STE6_9CORY</name>
<evidence type="ECO:0008006" key="3">
    <source>
        <dbReference type="Google" id="ProtNLM"/>
    </source>
</evidence>
<dbReference type="HOGENOM" id="CLU_135431_0_0_11"/>